<dbReference type="RefSeq" id="WP_109768461.1">
    <property type="nucleotide sequence ID" value="NZ_CP159474.1"/>
</dbReference>
<dbReference type="PROSITE" id="PS00244">
    <property type="entry name" value="REACTION_CENTER"/>
    <property type="match status" value="1"/>
</dbReference>
<keyword evidence="6" id="KW-0674">Reaction center</keyword>
<dbReference type="OrthoDB" id="8555181at2"/>
<keyword evidence="17 20" id="KW-0472">Membrane</keyword>
<dbReference type="NCBIfam" id="TIGR01157">
    <property type="entry name" value="pufL"/>
    <property type="match status" value="1"/>
</dbReference>
<dbReference type="CDD" id="cd09290">
    <property type="entry name" value="Photo-RC_L"/>
    <property type="match status" value="1"/>
</dbReference>
<keyword evidence="7" id="KW-0148">Chlorophyll</keyword>
<evidence type="ECO:0000256" key="10">
    <source>
        <dbReference type="ARBA" id="ARBA00022723"/>
    </source>
</evidence>
<evidence type="ECO:0000256" key="14">
    <source>
        <dbReference type="ARBA" id="ARBA00022989"/>
    </source>
</evidence>
<evidence type="ECO:0000313" key="21">
    <source>
        <dbReference type="EMBL" id="RKF05368.1"/>
    </source>
</evidence>
<evidence type="ECO:0000256" key="13">
    <source>
        <dbReference type="ARBA" id="ARBA00022982"/>
    </source>
</evidence>
<evidence type="ECO:0000256" key="8">
    <source>
        <dbReference type="ARBA" id="ARBA00022531"/>
    </source>
</evidence>
<evidence type="ECO:0000256" key="6">
    <source>
        <dbReference type="ARBA" id="ARBA00022469"/>
    </source>
</evidence>
<keyword evidence="22" id="KW-1185">Reference proteome</keyword>
<feature type="transmembrane region" description="Helical" evidence="20">
    <location>
        <begin position="115"/>
        <end position="135"/>
    </location>
</feature>
<evidence type="ECO:0000256" key="20">
    <source>
        <dbReference type="SAM" id="Phobius"/>
    </source>
</evidence>
<evidence type="ECO:0000256" key="3">
    <source>
        <dbReference type="ARBA" id="ARBA00008204"/>
    </source>
</evidence>
<evidence type="ECO:0000256" key="11">
    <source>
        <dbReference type="ARBA" id="ARBA00022842"/>
    </source>
</evidence>
<evidence type="ECO:0000256" key="5">
    <source>
        <dbReference type="ARBA" id="ARBA00022448"/>
    </source>
</evidence>
<evidence type="ECO:0000313" key="22">
    <source>
        <dbReference type="Proteomes" id="UP000246132"/>
    </source>
</evidence>
<comment type="subcellular location">
    <subcellularLocation>
        <location evidence="2">Endomembrane system</location>
        <topology evidence="2">Multi-pass membrane protein</topology>
    </subcellularLocation>
</comment>
<keyword evidence="8" id="KW-0602">Photosynthesis</keyword>
<dbReference type="GO" id="GO:0012505">
    <property type="term" value="C:endomembrane system"/>
    <property type="evidence" value="ECO:0007669"/>
    <property type="project" value="UniProtKB-SubCell"/>
</dbReference>
<protein>
    <recommendedName>
        <fullName evidence="4">Reaction center protein L chain</fullName>
    </recommendedName>
    <alternativeName>
        <fullName evidence="18">Photosynthetic reaction center L subunit</fullName>
    </alternativeName>
</protein>
<dbReference type="PRINTS" id="PR00256">
    <property type="entry name" value="REACTNCENTRE"/>
</dbReference>
<dbReference type="GO" id="GO:0009772">
    <property type="term" value="P:photosynthetic electron transport in photosystem II"/>
    <property type="evidence" value="ECO:0007669"/>
    <property type="project" value="InterPro"/>
</dbReference>
<evidence type="ECO:0000256" key="4">
    <source>
        <dbReference type="ARBA" id="ARBA00021599"/>
    </source>
</evidence>
<dbReference type="GO" id="GO:0042314">
    <property type="term" value="F:bacteriochlorophyll binding"/>
    <property type="evidence" value="ECO:0007669"/>
    <property type="project" value="UniProtKB-KW"/>
</dbReference>
<dbReference type="InterPro" id="IPR000484">
    <property type="entry name" value="Photo_RC_L/M"/>
</dbReference>
<evidence type="ECO:0000256" key="9">
    <source>
        <dbReference type="ARBA" id="ARBA00022692"/>
    </source>
</evidence>
<dbReference type="InterPro" id="IPR055265">
    <property type="entry name" value="Photo_RC_L/M_CS"/>
</dbReference>
<dbReference type="Pfam" id="PF00124">
    <property type="entry name" value="Photo_RC"/>
    <property type="match status" value="1"/>
</dbReference>
<keyword evidence="5" id="KW-0813">Transport</keyword>
<evidence type="ECO:0000256" key="15">
    <source>
        <dbReference type="ARBA" id="ARBA00022991"/>
    </source>
</evidence>
<reference evidence="21 22" key="1">
    <citation type="journal article" date="2018" name="Int. J. Syst. Bacteriol.">
        <title>Oceaniradius stylonemae gen. nov., sp. nov., isolated from a red alga, Stylonema cornu-cervi.</title>
        <authorList>
            <person name="Jeong S."/>
        </authorList>
    </citation>
    <scope>NUCLEOTIDE SEQUENCE [LARGE SCALE GENOMIC DNA]</scope>
    <source>
        <strain evidence="21 22">StC1</strain>
    </source>
</reference>
<dbReference type="GO" id="GO:0046872">
    <property type="term" value="F:metal ion binding"/>
    <property type="evidence" value="ECO:0007669"/>
    <property type="project" value="UniProtKB-KW"/>
</dbReference>
<gene>
    <name evidence="21" type="ORF">DEM25_016320</name>
</gene>
<keyword evidence="12" id="KW-0076">Bacteriochlorophyll</keyword>
<evidence type="ECO:0000256" key="19">
    <source>
        <dbReference type="RuleBase" id="RU004331"/>
    </source>
</evidence>
<name>A0A3A8A7N4_9HYPH</name>
<keyword evidence="16" id="KW-0408">Iron</keyword>
<dbReference type="InterPro" id="IPR005871">
    <property type="entry name" value="Photo_RC_L"/>
</dbReference>
<evidence type="ECO:0000256" key="16">
    <source>
        <dbReference type="ARBA" id="ARBA00023004"/>
    </source>
</evidence>
<dbReference type="GO" id="GO:0030077">
    <property type="term" value="C:plasma membrane light-harvesting complex"/>
    <property type="evidence" value="ECO:0007669"/>
    <property type="project" value="InterPro"/>
</dbReference>
<evidence type="ECO:0000256" key="2">
    <source>
        <dbReference type="ARBA" id="ARBA00004127"/>
    </source>
</evidence>
<dbReference type="Proteomes" id="UP000246132">
    <property type="component" value="Unassembled WGS sequence"/>
</dbReference>
<evidence type="ECO:0000256" key="1">
    <source>
        <dbReference type="ARBA" id="ARBA00002611"/>
    </source>
</evidence>
<evidence type="ECO:0000256" key="7">
    <source>
        <dbReference type="ARBA" id="ARBA00022494"/>
    </source>
</evidence>
<dbReference type="EMBL" id="QFWV02000009">
    <property type="protein sequence ID" value="RKF05368.1"/>
    <property type="molecule type" value="Genomic_DNA"/>
</dbReference>
<proteinExistence type="inferred from homology"/>
<keyword evidence="10" id="KW-0479">Metal-binding</keyword>
<comment type="caution">
    <text evidence="21">The sequence shown here is derived from an EMBL/GenBank/DDBJ whole genome shotgun (WGS) entry which is preliminary data.</text>
</comment>
<dbReference type="SUPFAM" id="SSF81483">
    <property type="entry name" value="Bacterial photosystem II reaction centre, L and M subunits"/>
    <property type="match status" value="1"/>
</dbReference>
<comment type="function">
    <text evidence="1">The reaction center is a membrane-bound complex that mediates the initial photochemical event in the electron transfer process of photosynthesis.</text>
</comment>
<dbReference type="InterPro" id="IPR036854">
    <property type="entry name" value="Photo_II_D1/D2_sf"/>
</dbReference>
<keyword evidence="9 20" id="KW-0812">Transmembrane</keyword>
<feature type="transmembrane region" description="Helical" evidence="20">
    <location>
        <begin position="240"/>
        <end position="264"/>
    </location>
</feature>
<feature type="transmembrane region" description="Helical" evidence="20">
    <location>
        <begin position="175"/>
        <end position="199"/>
    </location>
</feature>
<accession>A0A3A8A7N4</accession>
<keyword evidence="13" id="KW-0249">Electron transport</keyword>
<feature type="transmembrane region" description="Helical" evidence="20">
    <location>
        <begin position="21"/>
        <end position="54"/>
    </location>
</feature>
<keyword evidence="11" id="KW-0460">Magnesium</keyword>
<keyword evidence="15" id="KW-0157">Chromophore</keyword>
<organism evidence="21 22">
    <name type="scientific">Oceaniradius stylonematis</name>
    <dbReference type="NCBI Taxonomy" id="2184161"/>
    <lineage>
        <taxon>Bacteria</taxon>
        <taxon>Pseudomonadati</taxon>
        <taxon>Pseudomonadota</taxon>
        <taxon>Alphaproteobacteria</taxon>
        <taxon>Hyphomicrobiales</taxon>
        <taxon>Ahrensiaceae</taxon>
        <taxon>Oceaniradius</taxon>
    </lineage>
</organism>
<comment type="similarity">
    <text evidence="3 19">Belongs to the reaction center PufL/M/PsbA/D family.</text>
</comment>
<dbReference type="AlphaFoldDB" id="A0A3A8A7N4"/>
<evidence type="ECO:0000256" key="17">
    <source>
        <dbReference type="ARBA" id="ARBA00023136"/>
    </source>
</evidence>
<sequence>MAMLSFERKYRVRGGTLIGGDLFDFWVGPFFVGFFGVTTVFFAALGTALIIYGASLGPTWNIWLISINPPPIEYGLGLAPLSEGGLWQIITICAVGAFVSWALREVEICRKLGIGYHVPFAFGVAIFAYVTLVVFRPLLLGAWGHGFPYGIMSHLQWVWDTGYQYGNFHYNPAHMIAITFFFTTCFALALHGGLILSAANPSNHNSLKKEPAEVKTPEHEDTYFRDTIGYSIGTLGIHRLGLILALNAGFWSAVCIFISAGPIYGGSWIEWWEPLRNLSLRWAEG</sequence>
<feature type="transmembrane region" description="Helical" evidence="20">
    <location>
        <begin position="85"/>
        <end position="103"/>
    </location>
</feature>
<evidence type="ECO:0000256" key="18">
    <source>
        <dbReference type="ARBA" id="ARBA00033393"/>
    </source>
</evidence>
<evidence type="ECO:0000256" key="12">
    <source>
        <dbReference type="ARBA" id="ARBA00022956"/>
    </source>
</evidence>
<keyword evidence="14 20" id="KW-1133">Transmembrane helix</keyword>
<dbReference type="Gene3D" id="1.20.85.10">
    <property type="entry name" value="Photosystem II protein D1-like"/>
    <property type="match status" value="2"/>
</dbReference>